<gene>
    <name evidence="4" type="ORF">TPAB3V08_LOCUS12354</name>
</gene>
<evidence type="ECO:0000256" key="2">
    <source>
        <dbReference type="ARBA" id="ARBA00022729"/>
    </source>
</evidence>
<keyword evidence="2" id="KW-0732">Signal</keyword>
<proteinExistence type="predicted"/>
<feature type="non-terminal residue" evidence="4">
    <location>
        <position position="1"/>
    </location>
</feature>
<reference evidence="4" key="1">
    <citation type="submission" date="2021-03" db="EMBL/GenBank/DDBJ databases">
        <authorList>
            <person name="Tran Van P."/>
        </authorList>
    </citation>
    <scope>NUCLEOTIDE SEQUENCE</scope>
</reference>
<dbReference type="Pfam" id="PF01462">
    <property type="entry name" value="LRRNT"/>
    <property type="match status" value="1"/>
</dbReference>
<accession>A0ABN7PH36</accession>
<protein>
    <recommendedName>
        <fullName evidence="3">LRRNT domain-containing protein</fullName>
    </recommendedName>
</protein>
<dbReference type="SMART" id="SM00013">
    <property type="entry name" value="LRRNT"/>
    <property type="match status" value="1"/>
</dbReference>
<dbReference type="EMBL" id="CAJPIN010042773">
    <property type="protein sequence ID" value="CAG2065410.1"/>
    <property type="molecule type" value="Genomic_DNA"/>
</dbReference>
<dbReference type="InterPro" id="IPR000372">
    <property type="entry name" value="LRRNT"/>
</dbReference>
<dbReference type="Proteomes" id="UP001153148">
    <property type="component" value="Unassembled WGS sequence"/>
</dbReference>
<name>A0ABN7PH36_TIMPD</name>
<evidence type="ECO:0000313" key="5">
    <source>
        <dbReference type="Proteomes" id="UP001153148"/>
    </source>
</evidence>
<keyword evidence="1" id="KW-0433">Leucine-rich repeat</keyword>
<sequence>ENEVGCLGDSYCPPKCVCTGTVVRCSRVRLKEVPKGITTRDLRAARRHNFYWHHTIISIIHIISSSRSIHTQMVAQPQKTVTYPSLPVEDQDCLFDKP</sequence>
<keyword evidence="5" id="KW-1185">Reference proteome</keyword>
<comment type="caution">
    <text evidence="4">The sequence shown here is derived from an EMBL/GenBank/DDBJ whole genome shotgun (WGS) entry which is preliminary data.</text>
</comment>
<organism evidence="4 5">
    <name type="scientific">Timema podura</name>
    <name type="common">Walking stick</name>
    <dbReference type="NCBI Taxonomy" id="61482"/>
    <lineage>
        <taxon>Eukaryota</taxon>
        <taxon>Metazoa</taxon>
        <taxon>Ecdysozoa</taxon>
        <taxon>Arthropoda</taxon>
        <taxon>Hexapoda</taxon>
        <taxon>Insecta</taxon>
        <taxon>Pterygota</taxon>
        <taxon>Neoptera</taxon>
        <taxon>Polyneoptera</taxon>
        <taxon>Phasmatodea</taxon>
        <taxon>Timematodea</taxon>
        <taxon>Timematoidea</taxon>
        <taxon>Timematidae</taxon>
        <taxon>Timema</taxon>
    </lineage>
</organism>
<evidence type="ECO:0000313" key="4">
    <source>
        <dbReference type="EMBL" id="CAG2065410.1"/>
    </source>
</evidence>
<evidence type="ECO:0000256" key="1">
    <source>
        <dbReference type="ARBA" id="ARBA00022614"/>
    </source>
</evidence>
<feature type="domain" description="LRRNT" evidence="3">
    <location>
        <begin position="11"/>
        <end position="40"/>
    </location>
</feature>
<evidence type="ECO:0000259" key="3">
    <source>
        <dbReference type="SMART" id="SM00013"/>
    </source>
</evidence>
<feature type="non-terminal residue" evidence="4">
    <location>
        <position position="98"/>
    </location>
</feature>